<sequence length="30" mass="3183">MALRLIVDSLPLRCAPAGNDTNDMKGSPEP</sequence>
<gene>
    <name evidence="1" type="ORF">MicloDRAFT_00060070</name>
</gene>
<evidence type="ECO:0000313" key="2">
    <source>
        <dbReference type="Proteomes" id="UP000003947"/>
    </source>
</evidence>
<dbReference type="Proteomes" id="UP000003947">
    <property type="component" value="Unassembled WGS sequence"/>
</dbReference>
<evidence type="ECO:0000313" key="1">
    <source>
        <dbReference type="EMBL" id="EIM25282.1"/>
    </source>
</evidence>
<protein>
    <submittedName>
        <fullName evidence="1">Uncharacterized protein</fullName>
    </submittedName>
</protein>
<dbReference type="STRING" id="864069.MicloDRAFT_00060070"/>
<reference evidence="1 2" key="1">
    <citation type="submission" date="2012-02" db="EMBL/GenBank/DDBJ databases">
        <title>Improved High-Quality Draft sequence of Microvirga sp. WSM3557.</title>
        <authorList>
            <consortium name="US DOE Joint Genome Institute"/>
            <person name="Lucas S."/>
            <person name="Han J."/>
            <person name="Lapidus A."/>
            <person name="Cheng J.-F."/>
            <person name="Goodwin L."/>
            <person name="Pitluck S."/>
            <person name="Peters L."/>
            <person name="Zhang X."/>
            <person name="Detter J.C."/>
            <person name="Han C."/>
            <person name="Tapia R."/>
            <person name="Land M."/>
            <person name="Hauser L."/>
            <person name="Kyrpides N."/>
            <person name="Ivanova N."/>
            <person name="Pagani I."/>
            <person name="Brau L."/>
            <person name="Yates R."/>
            <person name="O'Hara G."/>
            <person name="Rui T."/>
            <person name="Howieson J."/>
            <person name="Reeve W."/>
            <person name="Woyke T."/>
        </authorList>
    </citation>
    <scope>NUCLEOTIDE SEQUENCE [LARGE SCALE GENOMIC DNA]</scope>
    <source>
        <strain evidence="1 2">WSM3557</strain>
    </source>
</reference>
<dbReference type="AlphaFoldDB" id="I4YMU0"/>
<proteinExistence type="predicted"/>
<accession>I4YMU0</accession>
<name>I4YMU0_9HYPH</name>
<organism evidence="1 2">
    <name type="scientific">Microvirga lotononidis</name>
    <dbReference type="NCBI Taxonomy" id="864069"/>
    <lineage>
        <taxon>Bacteria</taxon>
        <taxon>Pseudomonadati</taxon>
        <taxon>Pseudomonadota</taxon>
        <taxon>Alphaproteobacteria</taxon>
        <taxon>Hyphomicrobiales</taxon>
        <taxon>Methylobacteriaceae</taxon>
        <taxon>Microvirga</taxon>
    </lineage>
</organism>
<dbReference type="PATRIC" id="fig|864069.3.peg.6437"/>
<keyword evidence="2" id="KW-1185">Reference proteome</keyword>
<dbReference type="HOGENOM" id="CLU_3404370_0_0_5"/>
<dbReference type="EMBL" id="JH660647">
    <property type="protein sequence ID" value="EIM25282.1"/>
    <property type="molecule type" value="Genomic_DNA"/>
</dbReference>